<protein>
    <recommendedName>
        <fullName evidence="3">VOC domain-containing protein</fullName>
    </recommendedName>
</protein>
<evidence type="ECO:0000313" key="2">
    <source>
        <dbReference type="Proteomes" id="UP000256328"/>
    </source>
</evidence>
<dbReference type="InterPro" id="IPR029068">
    <property type="entry name" value="Glyas_Bleomycin-R_OHBP_Dase"/>
</dbReference>
<dbReference type="Gene3D" id="3.10.180.10">
    <property type="entry name" value="2,3-Dihydroxybiphenyl 1,2-Dioxygenase, domain 1"/>
    <property type="match status" value="1"/>
</dbReference>
<comment type="caution">
    <text evidence="1">The sequence shown here is derived from an EMBL/GenBank/DDBJ whole genome shotgun (WGS) entry which is preliminary data.</text>
</comment>
<evidence type="ECO:0008006" key="3">
    <source>
        <dbReference type="Google" id="ProtNLM"/>
    </source>
</evidence>
<dbReference type="SUPFAM" id="SSF54593">
    <property type="entry name" value="Glyoxalase/Bleomycin resistance protein/Dihydroxybiphenyl dioxygenase"/>
    <property type="match status" value="2"/>
</dbReference>
<dbReference type="OrthoDB" id="3464337at2759"/>
<name>A0A3D8SJR6_9HELO</name>
<dbReference type="AlphaFoldDB" id="A0A3D8SJR6"/>
<keyword evidence="2" id="KW-1185">Reference proteome</keyword>
<evidence type="ECO:0000313" key="1">
    <source>
        <dbReference type="EMBL" id="RDW86018.1"/>
    </source>
</evidence>
<dbReference type="EMBL" id="PDLN01000005">
    <property type="protein sequence ID" value="RDW86018.1"/>
    <property type="molecule type" value="Genomic_DNA"/>
</dbReference>
<organism evidence="1 2">
    <name type="scientific">Coleophoma crateriformis</name>
    <dbReference type="NCBI Taxonomy" id="565419"/>
    <lineage>
        <taxon>Eukaryota</taxon>
        <taxon>Fungi</taxon>
        <taxon>Dikarya</taxon>
        <taxon>Ascomycota</taxon>
        <taxon>Pezizomycotina</taxon>
        <taxon>Leotiomycetes</taxon>
        <taxon>Helotiales</taxon>
        <taxon>Dermateaceae</taxon>
        <taxon>Coleophoma</taxon>
    </lineage>
</organism>
<dbReference type="Proteomes" id="UP000256328">
    <property type="component" value="Unassembled WGS sequence"/>
</dbReference>
<sequence>MSPTFLRSATLVVPDVEVATQRYMRWFDYSVVEQGIVTQSLAAFWLSPGSTGRRYSVLQPASLAPVFLRFVEGVDVPDYQPMCTYGWAATEICVQDVEVVNERMLRSPFQIIGPPTALDGFPTVKPMQIRGPDSEIIYLTEVLIDGPSSGLPTAESLIDRPFIMVLACSDLRKSITWMEETFGLPVSDPVKIKSSVLSAAYGMDPGEKHELCIVKGAGQTFLELDQCPESATTRPRHDDALPPGVAITTMIFPDFERLSGNWVMPPVTREGIVYGGCRVGMLRTPDGALLEVLEGPTDRIGL</sequence>
<gene>
    <name evidence="1" type="ORF">BP5796_04343</name>
</gene>
<accession>A0A3D8SJR6</accession>
<reference evidence="1 2" key="1">
    <citation type="journal article" date="2018" name="IMA Fungus">
        <title>IMA Genome-F 9: Draft genome sequence of Annulohypoxylon stygium, Aspergillus mulundensis, Berkeleyomyces basicola (syn. Thielaviopsis basicola), Ceratocystis smalleyi, two Cercospora beticola strains, Coleophoma cylindrospora, Fusarium fracticaudum, Phialophora cf. hyalina, and Morchella septimelata.</title>
        <authorList>
            <person name="Wingfield B.D."/>
            <person name="Bills G.F."/>
            <person name="Dong Y."/>
            <person name="Huang W."/>
            <person name="Nel W.J."/>
            <person name="Swalarsk-Parry B.S."/>
            <person name="Vaghefi N."/>
            <person name="Wilken P.M."/>
            <person name="An Z."/>
            <person name="de Beer Z.W."/>
            <person name="De Vos L."/>
            <person name="Chen L."/>
            <person name="Duong T.A."/>
            <person name="Gao Y."/>
            <person name="Hammerbacher A."/>
            <person name="Kikkert J.R."/>
            <person name="Li Y."/>
            <person name="Li H."/>
            <person name="Li K."/>
            <person name="Li Q."/>
            <person name="Liu X."/>
            <person name="Ma X."/>
            <person name="Naidoo K."/>
            <person name="Pethybridge S.J."/>
            <person name="Sun J."/>
            <person name="Steenkamp E.T."/>
            <person name="van der Nest M.A."/>
            <person name="van Wyk S."/>
            <person name="Wingfield M.J."/>
            <person name="Xiong C."/>
            <person name="Yue Q."/>
            <person name="Zhang X."/>
        </authorList>
    </citation>
    <scope>NUCLEOTIDE SEQUENCE [LARGE SCALE GENOMIC DNA]</scope>
    <source>
        <strain evidence="1 2">BP5796</strain>
    </source>
</reference>
<proteinExistence type="predicted"/>